<dbReference type="Gene3D" id="1.10.357.40">
    <property type="entry name" value="YbiA-like"/>
    <property type="match status" value="1"/>
</dbReference>
<accession>A0A6C0LB22</accession>
<dbReference type="AlphaFoldDB" id="A0A6C0LB22"/>
<dbReference type="EMBL" id="MN740459">
    <property type="protein sequence ID" value="QHU27627.1"/>
    <property type="molecule type" value="Genomic_DNA"/>
</dbReference>
<dbReference type="SUPFAM" id="SSF143990">
    <property type="entry name" value="YbiA-like"/>
    <property type="match status" value="1"/>
</dbReference>
<dbReference type="CDD" id="cd15457">
    <property type="entry name" value="NADAR"/>
    <property type="match status" value="1"/>
</dbReference>
<dbReference type="InterPro" id="IPR012816">
    <property type="entry name" value="NADAR"/>
</dbReference>
<dbReference type="Pfam" id="PF08719">
    <property type="entry name" value="NADAR"/>
    <property type="match status" value="1"/>
</dbReference>
<evidence type="ECO:0000259" key="1">
    <source>
        <dbReference type="Pfam" id="PF08719"/>
    </source>
</evidence>
<dbReference type="InterPro" id="IPR037238">
    <property type="entry name" value="YbiA-like_sf"/>
</dbReference>
<name>A0A6C0LB22_9ZZZZ</name>
<reference evidence="2" key="1">
    <citation type="journal article" date="2020" name="Nature">
        <title>Giant virus diversity and host interactions through global metagenomics.</title>
        <authorList>
            <person name="Schulz F."/>
            <person name="Roux S."/>
            <person name="Paez-Espino D."/>
            <person name="Jungbluth S."/>
            <person name="Walsh D.A."/>
            <person name="Denef V.J."/>
            <person name="McMahon K.D."/>
            <person name="Konstantinidis K.T."/>
            <person name="Eloe-Fadrosh E.A."/>
            <person name="Kyrpides N.C."/>
            <person name="Woyke T."/>
        </authorList>
    </citation>
    <scope>NUCLEOTIDE SEQUENCE</scope>
    <source>
        <strain evidence="2">GVMAG-M-3300027769-26</strain>
    </source>
</reference>
<organism evidence="2">
    <name type="scientific">viral metagenome</name>
    <dbReference type="NCBI Taxonomy" id="1070528"/>
    <lineage>
        <taxon>unclassified sequences</taxon>
        <taxon>metagenomes</taxon>
        <taxon>organismal metagenomes</taxon>
    </lineage>
</organism>
<proteinExistence type="predicted"/>
<feature type="domain" description="NADAR" evidence="1">
    <location>
        <begin position="41"/>
        <end position="152"/>
    </location>
</feature>
<evidence type="ECO:0000313" key="2">
    <source>
        <dbReference type="EMBL" id="QHU27627.1"/>
    </source>
</evidence>
<sequence>MEEDKLFYYSKSANKQAGKGVNEFVSNYNEYDELNKIKDWRKMLSNFYVAEFTYNGNTYYTAEHAFQAKKIELVDSAKANLFCIESGDIIGTTKDGNIARKNRKLVILDDERIKIWNEIKHNIMKEILICKFTQNKELSNVLLLTKKAILLHGAKGIPISRQYDLEEVRNSLEL</sequence>
<protein>
    <recommendedName>
        <fullName evidence="1">NADAR domain-containing protein</fullName>
    </recommendedName>
</protein>